<comment type="cofactor">
    <cofactor evidence="7">
        <name>Mg(2+)</name>
        <dbReference type="ChEBI" id="CHEBI:18420"/>
    </cofactor>
</comment>
<evidence type="ECO:0000256" key="4">
    <source>
        <dbReference type="ARBA" id="ARBA00022692"/>
    </source>
</evidence>
<evidence type="ECO:0000256" key="1">
    <source>
        <dbReference type="ARBA" id="ARBA00004651"/>
    </source>
</evidence>
<keyword evidence="7" id="KW-0479">Metal-binding</keyword>
<dbReference type="PANTHER" id="PTHR22926">
    <property type="entry name" value="PHOSPHO-N-ACETYLMURAMOYL-PENTAPEPTIDE-TRANSFERASE"/>
    <property type="match status" value="1"/>
</dbReference>
<dbReference type="GO" id="GO:0046872">
    <property type="term" value="F:metal ion binding"/>
    <property type="evidence" value="ECO:0007669"/>
    <property type="project" value="UniProtKB-KW"/>
</dbReference>
<name>A0A1I7BMB8_9FLAO</name>
<evidence type="ECO:0000256" key="5">
    <source>
        <dbReference type="ARBA" id="ARBA00022989"/>
    </source>
</evidence>
<dbReference type="AlphaFoldDB" id="A0A1I7BMB8"/>
<dbReference type="PANTHER" id="PTHR22926:SF3">
    <property type="entry name" value="UNDECAPRENYL-PHOSPHATE ALPHA-N-ACETYLGLUCOSAMINYL 1-PHOSPHATE TRANSFERASE"/>
    <property type="match status" value="1"/>
</dbReference>
<keyword evidence="7" id="KW-0460">Magnesium</keyword>
<feature type="transmembrane region" description="Helical" evidence="8">
    <location>
        <begin position="191"/>
        <end position="209"/>
    </location>
</feature>
<feature type="binding site" evidence="7">
    <location>
        <position position="157"/>
    </location>
    <ligand>
        <name>Mg(2+)</name>
        <dbReference type="ChEBI" id="CHEBI:18420"/>
    </ligand>
</feature>
<evidence type="ECO:0000256" key="2">
    <source>
        <dbReference type="ARBA" id="ARBA00022475"/>
    </source>
</evidence>
<evidence type="ECO:0000256" key="6">
    <source>
        <dbReference type="ARBA" id="ARBA00023136"/>
    </source>
</evidence>
<feature type="transmembrane region" description="Helical" evidence="8">
    <location>
        <begin position="54"/>
        <end position="75"/>
    </location>
</feature>
<dbReference type="GO" id="GO:0071555">
    <property type="term" value="P:cell wall organization"/>
    <property type="evidence" value="ECO:0007669"/>
    <property type="project" value="TreeGrafter"/>
</dbReference>
<dbReference type="GO" id="GO:0005886">
    <property type="term" value="C:plasma membrane"/>
    <property type="evidence" value="ECO:0007669"/>
    <property type="project" value="UniProtKB-SubCell"/>
</dbReference>
<dbReference type="Proteomes" id="UP000236454">
    <property type="component" value="Unassembled WGS sequence"/>
</dbReference>
<feature type="binding site" evidence="7">
    <location>
        <position position="220"/>
    </location>
    <ligand>
        <name>Mg(2+)</name>
        <dbReference type="ChEBI" id="CHEBI:18420"/>
    </ligand>
</feature>
<feature type="transmembrane region" description="Helical" evidence="8">
    <location>
        <begin position="12"/>
        <end position="33"/>
    </location>
</feature>
<dbReference type="RefSeq" id="WP_090252336.1">
    <property type="nucleotide sequence ID" value="NZ_FPAS01000006.1"/>
</dbReference>
<gene>
    <name evidence="9" type="ORF">SAMN05216474_2906</name>
</gene>
<dbReference type="GO" id="GO:0009103">
    <property type="term" value="P:lipopolysaccharide biosynthetic process"/>
    <property type="evidence" value="ECO:0007669"/>
    <property type="project" value="TreeGrafter"/>
</dbReference>
<accession>A0A1I7BMB8</accession>
<dbReference type="InterPro" id="IPR000715">
    <property type="entry name" value="Glycosyl_transferase_4"/>
</dbReference>
<feature type="transmembrane region" description="Helical" evidence="8">
    <location>
        <begin position="251"/>
        <end position="272"/>
    </location>
</feature>
<feature type="transmembrane region" description="Helical" evidence="8">
    <location>
        <begin position="138"/>
        <end position="157"/>
    </location>
</feature>
<dbReference type="GO" id="GO:0044038">
    <property type="term" value="P:cell wall macromolecule biosynthetic process"/>
    <property type="evidence" value="ECO:0007669"/>
    <property type="project" value="TreeGrafter"/>
</dbReference>
<organism evidence="9 10">
    <name type="scientific">Lishizhenia tianjinensis</name>
    <dbReference type="NCBI Taxonomy" id="477690"/>
    <lineage>
        <taxon>Bacteria</taxon>
        <taxon>Pseudomonadati</taxon>
        <taxon>Bacteroidota</taxon>
        <taxon>Flavobacteriia</taxon>
        <taxon>Flavobacteriales</taxon>
        <taxon>Crocinitomicaceae</taxon>
        <taxon>Lishizhenia</taxon>
    </lineage>
</organism>
<dbReference type="Pfam" id="PF00953">
    <property type="entry name" value="Glycos_transf_4"/>
    <property type="match status" value="1"/>
</dbReference>
<feature type="transmembrane region" description="Helical" evidence="8">
    <location>
        <begin position="221"/>
        <end position="239"/>
    </location>
</feature>
<keyword evidence="2" id="KW-1003">Cell membrane</keyword>
<keyword evidence="6 8" id="KW-0472">Membrane</keyword>
<keyword evidence="4 8" id="KW-0812">Transmembrane</keyword>
<protein>
    <submittedName>
        <fullName evidence="9">UDP-GlcNAc:undecaprenyl-phosphate GlcNAc-1-phosphate transferase</fullName>
    </submittedName>
</protein>
<comment type="subcellular location">
    <subcellularLocation>
        <location evidence="1">Cell membrane</location>
        <topology evidence="1">Multi-pass membrane protein</topology>
    </subcellularLocation>
</comment>
<evidence type="ECO:0000256" key="8">
    <source>
        <dbReference type="SAM" id="Phobius"/>
    </source>
</evidence>
<feature type="transmembrane region" description="Helical" evidence="8">
    <location>
        <begin position="87"/>
        <end position="103"/>
    </location>
</feature>
<dbReference type="OrthoDB" id="9783652at2"/>
<sequence length="359" mass="40069">MSILMVKIIQILIFFFLGITVSIMTNGLILHFAQTLGIRNKNDVIIRWSNESKPSLGGISFFVVFMFSIFAFAIFYADANIFRNHEFLGLLAGSVVAFFMGMADDAYNTRPMLKLSMQILSGVILVLFDTIIQITPYYSINALFTILWVVGIMNSLNMLDNMDGITATVVVGILTSCLFISFITLDINTNFWTIILVTQVGGLIGFLKYNIHPSKMFMGDTGSQFIGLFVSFFSIKGLWNSTSILELAGWKAIVITLVAFTPAIVDTLTVTINRIKAGKSPMVGGKDHTTHHMVYKGKTDYQVWFNFLLLSICSSALSILLITLIDVNIYLSWGVGLTYFLIVFARLYSNTQRFKAPSK</sequence>
<feature type="transmembrane region" description="Helical" evidence="8">
    <location>
        <begin position="303"/>
        <end position="324"/>
    </location>
</feature>
<proteinExistence type="predicted"/>
<feature type="transmembrane region" description="Helical" evidence="8">
    <location>
        <begin position="330"/>
        <end position="349"/>
    </location>
</feature>
<evidence type="ECO:0000256" key="7">
    <source>
        <dbReference type="PIRSR" id="PIRSR600715-1"/>
    </source>
</evidence>
<keyword evidence="5 8" id="KW-1133">Transmembrane helix</keyword>
<keyword evidence="10" id="KW-1185">Reference proteome</keyword>
<dbReference type="EMBL" id="FPAS01000006">
    <property type="protein sequence ID" value="SFT88328.1"/>
    <property type="molecule type" value="Genomic_DNA"/>
</dbReference>
<reference evidence="9 10" key="1">
    <citation type="submission" date="2016-10" db="EMBL/GenBank/DDBJ databases">
        <authorList>
            <person name="de Groot N.N."/>
        </authorList>
    </citation>
    <scope>NUCLEOTIDE SEQUENCE [LARGE SCALE GENOMIC DNA]</scope>
    <source>
        <strain evidence="9 10">CGMCC 1.7005</strain>
    </source>
</reference>
<evidence type="ECO:0000313" key="9">
    <source>
        <dbReference type="EMBL" id="SFT88328.1"/>
    </source>
</evidence>
<keyword evidence="3 9" id="KW-0808">Transferase</keyword>
<feature type="transmembrane region" description="Helical" evidence="8">
    <location>
        <begin position="164"/>
        <end position="185"/>
    </location>
</feature>
<dbReference type="GO" id="GO:0016780">
    <property type="term" value="F:phosphotransferase activity, for other substituted phosphate groups"/>
    <property type="evidence" value="ECO:0007669"/>
    <property type="project" value="InterPro"/>
</dbReference>
<evidence type="ECO:0000313" key="10">
    <source>
        <dbReference type="Proteomes" id="UP000236454"/>
    </source>
</evidence>
<evidence type="ECO:0000256" key="3">
    <source>
        <dbReference type="ARBA" id="ARBA00022679"/>
    </source>
</evidence>
<dbReference type="STRING" id="477690.SAMN05216474_2906"/>
<dbReference type="CDD" id="cd06853">
    <property type="entry name" value="GT_WecA_like"/>
    <property type="match status" value="1"/>
</dbReference>